<name>A0A412JA20_9FIRM</name>
<sequence length="220" mass="25786">MIHIEDEFFLKKKFNFEKLKEFGFSFENNTYVYTEDFLDSNFKAVIEISDVLKGKVIDNLSNEEYMPLRIESFDGDYVCSVRKAYKDILKRIADICCTDVFFADDQANRITKFIDETYGVKPDFPWKDGNGVFRHLDNNKWFSLIMYVSLDALLKNGDNRKLNIINLKIDGAKRDELHKINGIYPAFHMNHKTWISVVLDDTICDDKIIELIQSSFDLTK</sequence>
<dbReference type="Gene3D" id="3.90.1150.30">
    <property type="match status" value="1"/>
</dbReference>
<reference evidence="1 2" key="1">
    <citation type="submission" date="2018-08" db="EMBL/GenBank/DDBJ databases">
        <title>A genome reference for cultivated species of the human gut microbiota.</title>
        <authorList>
            <person name="Zou Y."/>
            <person name="Xue W."/>
            <person name="Luo G."/>
        </authorList>
    </citation>
    <scope>NUCLEOTIDE SEQUENCE [LARGE SCALE GENOMIC DNA]</scope>
    <source>
        <strain evidence="1 2">AF22-10AC</strain>
    </source>
</reference>
<accession>A0A412JA20</accession>
<proteinExistence type="predicted"/>
<evidence type="ECO:0008006" key="3">
    <source>
        <dbReference type="Google" id="ProtNLM"/>
    </source>
</evidence>
<dbReference type="InterPro" id="IPR007351">
    <property type="entry name" value="YjbR"/>
</dbReference>
<dbReference type="SUPFAM" id="SSF142906">
    <property type="entry name" value="YjbR-like"/>
    <property type="match status" value="1"/>
</dbReference>
<dbReference type="EMBL" id="QRVM01000003">
    <property type="protein sequence ID" value="RGS49168.1"/>
    <property type="molecule type" value="Genomic_DNA"/>
</dbReference>
<comment type="caution">
    <text evidence="1">The sequence shown here is derived from an EMBL/GenBank/DDBJ whole genome shotgun (WGS) entry which is preliminary data.</text>
</comment>
<dbReference type="PANTHER" id="PTHR35145:SF1">
    <property type="entry name" value="CYTOPLASMIC PROTEIN"/>
    <property type="match status" value="1"/>
</dbReference>
<dbReference type="Pfam" id="PF04237">
    <property type="entry name" value="YjbR"/>
    <property type="match status" value="1"/>
</dbReference>
<dbReference type="Proteomes" id="UP000285274">
    <property type="component" value="Unassembled WGS sequence"/>
</dbReference>
<evidence type="ECO:0000313" key="1">
    <source>
        <dbReference type="EMBL" id="RGS49168.1"/>
    </source>
</evidence>
<dbReference type="RefSeq" id="WP_118318904.1">
    <property type="nucleotide sequence ID" value="NZ_QRVM01000003.1"/>
</dbReference>
<dbReference type="PANTHER" id="PTHR35145">
    <property type="entry name" value="CYTOPLASMIC PROTEIN-RELATED"/>
    <property type="match status" value="1"/>
</dbReference>
<evidence type="ECO:0000313" key="2">
    <source>
        <dbReference type="Proteomes" id="UP000285274"/>
    </source>
</evidence>
<dbReference type="InterPro" id="IPR058532">
    <property type="entry name" value="YjbR/MT2646/Rv2570-like"/>
</dbReference>
<organism evidence="1 2">
    <name type="scientific">Holdemanella biformis</name>
    <dbReference type="NCBI Taxonomy" id="1735"/>
    <lineage>
        <taxon>Bacteria</taxon>
        <taxon>Bacillati</taxon>
        <taxon>Bacillota</taxon>
        <taxon>Erysipelotrichia</taxon>
        <taxon>Erysipelotrichales</taxon>
        <taxon>Erysipelotrichaceae</taxon>
        <taxon>Holdemanella</taxon>
    </lineage>
</organism>
<dbReference type="AlphaFoldDB" id="A0A412JA20"/>
<protein>
    <recommendedName>
        <fullName evidence="3">MmcQ/YjbR family DNA-binding protein</fullName>
    </recommendedName>
</protein>
<gene>
    <name evidence="1" type="ORF">DWX92_01365</name>
</gene>
<dbReference type="InterPro" id="IPR038056">
    <property type="entry name" value="YjbR-like_sf"/>
</dbReference>